<dbReference type="SUPFAM" id="SSF54495">
    <property type="entry name" value="UBC-like"/>
    <property type="match status" value="1"/>
</dbReference>
<dbReference type="InterPro" id="IPR040213">
    <property type="entry name" value="GIR2-like"/>
</dbReference>
<gene>
    <name evidence="3" type="ORF">M501DRAFT_1055101</name>
</gene>
<dbReference type="Pfam" id="PF05773">
    <property type="entry name" value="RWD"/>
    <property type="match status" value="1"/>
</dbReference>
<protein>
    <submittedName>
        <fullName evidence="3">RWD-domain-containing protein</fullName>
    </submittedName>
</protein>
<organism evidence="3 4">
    <name type="scientific">Patellaria atrata CBS 101060</name>
    <dbReference type="NCBI Taxonomy" id="1346257"/>
    <lineage>
        <taxon>Eukaryota</taxon>
        <taxon>Fungi</taxon>
        <taxon>Dikarya</taxon>
        <taxon>Ascomycota</taxon>
        <taxon>Pezizomycotina</taxon>
        <taxon>Dothideomycetes</taxon>
        <taxon>Dothideomycetes incertae sedis</taxon>
        <taxon>Patellariales</taxon>
        <taxon>Patellariaceae</taxon>
        <taxon>Patellaria</taxon>
    </lineage>
</organism>
<dbReference type="CDD" id="cd23823">
    <property type="entry name" value="RWD_GCN2"/>
    <property type="match status" value="1"/>
</dbReference>
<feature type="domain" description="RWD" evidence="2">
    <location>
        <begin position="8"/>
        <end position="121"/>
    </location>
</feature>
<reference evidence="3" key="1">
    <citation type="journal article" date="2020" name="Stud. Mycol.">
        <title>101 Dothideomycetes genomes: a test case for predicting lifestyles and emergence of pathogens.</title>
        <authorList>
            <person name="Haridas S."/>
            <person name="Albert R."/>
            <person name="Binder M."/>
            <person name="Bloem J."/>
            <person name="Labutti K."/>
            <person name="Salamov A."/>
            <person name="Andreopoulos B."/>
            <person name="Baker S."/>
            <person name="Barry K."/>
            <person name="Bills G."/>
            <person name="Bluhm B."/>
            <person name="Cannon C."/>
            <person name="Castanera R."/>
            <person name="Culley D."/>
            <person name="Daum C."/>
            <person name="Ezra D."/>
            <person name="Gonzalez J."/>
            <person name="Henrissat B."/>
            <person name="Kuo A."/>
            <person name="Liang C."/>
            <person name="Lipzen A."/>
            <person name="Lutzoni F."/>
            <person name="Magnuson J."/>
            <person name="Mondo S."/>
            <person name="Nolan M."/>
            <person name="Ohm R."/>
            <person name="Pangilinan J."/>
            <person name="Park H.-J."/>
            <person name="Ramirez L."/>
            <person name="Alfaro M."/>
            <person name="Sun H."/>
            <person name="Tritt A."/>
            <person name="Yoshinaga Y."/>
            <person name="Zwiers L.-H."/>
            <person name="Turgeon B."/>
            <person name="Goodwin S."/>
            <person name="Spatafora J."/>
            <person name="Crous P."/>
            <person name="Grigoriev I."/>
        </authorList>
    </citation>
    <scope>NUCLEOTIDE SEQUENCE</scope>
    <source>
        <strain evidence="3">CBS 101060</strain>
    </source>
</reference>
<dbReference type="Proteomes" id="UP000799429">
    <property type="component" value="Unassembled WGS sequence"/>
</dbReference>
<evidence type="ECO:0000256" key="1">
    <source>
        <dbReference type="SAM" id="Coils"/>
    </source>
</evidence>
<sequence>MGAEEQAEEIEVLSAIYPDELQVISPTDIRITIPLELSSSSEDAPEAPILILNIHYTPLYPTTAPDIDITSPPNAPKHTFLSLLTDKPLLLSTLSTTASSNLGDAMVFTLASTLKETAETLILTRSQELQQIQDLEAAREEEEENRKFHGTQVTRASFVEWWRGFREEVEEEKRRVEAEREVLEKKGRKEERKLTGRELWERGLARAGAEEEEGDVGVDALEGVERLKVEA</sequence>
<dbReference type="InterPro" id="IPR006575">
    <property type="entry name" value="RWD_dom"/>
</dbReference>
<dbReference type="PROSITE" id="PS50908">
    <property type="entry name" value="RWD"/>
    <property type="match status" value="1"/>
</dbReference>
<accession>A0A9P4VW66</accession>
<keyword evidence="1" id="KW-0175">Coiled coil</keyword>
<dbReference type="OrthoDB" id="277175at2759"/>
<dbReference type="Gene3D" id="3.10.110.10">
    <property type="entry name" value="Ubiquitin Conjugating Enzyme"/>
    <property type="match status" value="1"/>
</dbReference>
<evidence type="ECO:0000313" key="3">
    <source>
        <dbReference type="EMBL" id="KAF2842399.1"/>
    </source>
</evidence>
<dbReference type="AlphaFoldDB" id="A0A9P4VW66"/>
<proteinExistence type="predicted"/>
<comment type="caution">
    <text evidence="3">The sequence shown here is derived from an EMBL/GenBank/DDBJ whole genome shotgun (WGS) entry which is preliminary data.</text>
</comment>
<dbReference type="EMBL" id="MU006090">
    <property type="protein sequence ID" value="KAF2842399.1"/>
    <property type="molecule type" value="Genomic_DNA"/>
</dbReference>
<feature type="coiled-coil region" evidence="1">
    <location>
        <begin position="125"/>
        <end position="193"/>
    </location>
</feature>
<keyword evidence="4" id="KW-1185">Reference proteome</keyword>
<dbReference type="InterPro" id="IPR016135">
    <property type="entry name" value="UBQ-conjugating_enzyme/RWD"/>
</dbReference>
<evidence type="ECO:0000313" key="4">
    <source>
        <dbReference type="Proteomes" id="UP000799429"/>
    </source>
</evidence>
<dbReference type="PANTHER" id="PTHR12292">
    <property type="entry name" value="RWD DOMAIN-CONTAINING PROTEIN"/>
    <property type="match status" value="1"/>
</dbReference>
<evidence type="ECO:0000259" key="2">
    <source>
        <dbReference type="PROSITE" id="PS50908"/>
    </source>
</evidence>
<dbReference type="SMART" id="SM00591">
    <property type="entry name" value="RWD"/>
    <property type="match status" value="1"/>
</dbReference>
<name>A0A9P4VW66_9PEZI</name>